<evidence type="ECO:0000256" key="21">
    <source>
        <dbReference type="ARBA" id="ARBA00071615"/>
    </source>
</evidence>
<evidence type="ECO:0000256" key="13">
    <source>
        <dbReference type="ARBA" id="ARBA00022946"/>
    </source>
</evidence>
<evidence type="ECO:0000256" key="4">
    <source>
        <dbReference type="ARBA" id="ARBA00009792"/>
    </source>
</evidence>
<dbReference type="InterPro" id="IPR000602">
    <property type="entry name" value="Glyco_hydro_38_N"/>
</dbReference>
<evidence type="ECO:0000256" key="12">
    <source>
        <dbReference type="ARBA" id="ARBA00022917"/>
    </source>
</evidence>
<dbReference type="CDD" id="cd00496">
    <property type="entry name" value="PheRS_alpha_core"/>
    <property type="match status" value="1"/>
</dbReference>
<evidence type="ECO:0000256" key="8">
    <source>
        <dbReference type="ARBA" id="ARBA00022723"/>
    </source>
</evidence>
<dbReference type="FunFam" id="3.30.930.10:FF:000053">
    <property type="entry name" value="Phenylalanyl-tRNA synthetase mitochondrial"/>
    <property type="match status" value="1"/>
</dbReference>
<evidence type="ECO:0000256" key="22">
    <source>
        <dbReference type="ARBA" id="ARBA00073229"/>
    </source>
</evidence>
<keyword evidence="9" id="KW-0547">Nucleotide-binding</keyword>
<keyword evidence="8" id="KW-0479">Metal-binding</keyword>
<dbReference type="GO" id="GO:0006013">
    <property type="term" value="P:mannose metabolic process"/>
    <property type="evidence" value="ECO:0007669"/>
    <property type="project" value="InterPro"/>
</dbReference>
<comment type="similarity">
    <text evidence="4">Belongs to the glycosyl hydrolase 38 family.</text>
</comment>
<dbReference type="SMART" id="SM00896">
    <property type="entry name" value="FDX-ACB"/>
    <property type="match status" value="1"/>
</dbReference>
<dbReference type="Proteomes" id="UP000789759">
    <property type="component" value="Unassembled WGS sequence"/>
</dbReference>
<dbReference type="FunFam" id="3.20.110.10:FF:000002">
    <property type="entry name" value="alpha-mannosidase 2C1 isoform X1"/>
    <property type="match status" value="1"/>
</dbReference>
<dbReference type="SUPFAM" id="SSF55681">
    <property type="entry name" value="Class II aaRS and biotin synthetases"/>
    <property type="match status" value="1"/>
</dbReference>
<dbReference type="EC" id="6.1.1.20" evidence="6"/>
<evidence type="ECO:0000256" key="3">
    <source>
        <dbReference type="ARBA" id="ARBA00008226"/>
    </source>
</evidence>
<proteinExistence type="inferred from homology"/>
<dbReference type="InterPro" id="IPR011330">
    <property type="entry name" value="Glyco_hydro/deAcase_b/a-brl"/>
</dbReference>
<dbReference type="SUPFAM" id="SSF88688">
    <property type="entry name" value="Families 57/38 glycoside transferase middle domain"/>
    <property type="match status" value="1"/>
</dbReference>
<reference evidence="25" key="1">
    <citation type="submission" date="2021-06" db="EMBL/GenBank/DDBJ databases">
        <authorList>
            <person name="Kallberg Y."/>
            <person name="Tangrot J."/>
            <person name="Rosling A."/>
        </authorList>
    </citation>
    <scope>NUCLEOTIDE SEQUENCE</scope>
    <source>
        <strain evidence="25">FL966</strain>
    </source>
</reference>
<evidence type="ECO:0000256" key="10">
    <source>
        <dbReference type="ARBA" id="ARBA00022801"/>
    </source>
</evidence>
<keyword evidence="14" id="KW-0496">Mitochondrion</keyword>
<dbReference type="FunFam" id="3.30.70.380:FF:000002">
    <property type="entry name" value="phenylalanine--tRNA ligase, mitochondrial"/>
    <property type="match status" value="1"/>
</dbReference>
<dbReference type="GO" id="GO:0004826">
    <property type="term" value="F:phenylalanine-tRNA ligase activity"/>
    <property type="evidence" value="ECO:0007669"/>
    <property type="project" value="UniProtKB-EC"/>
</dbReference>
<dbReference type="InterPro" id="IPR037094">
    <property type="entry name" value="Glyco_hydro_38_cen_sf"/>
</dbReference>
<keyword evidence="12" id="KW-0648">Protein biosynthesis</keyword>
<evidence type="ECO:0000256" key="14">
    <source>
        <dbReference type="ARBA" id="ARBA00023128"/>
    </source>
</evidence>
<dbReference type="Gene3D" id="3.20.110.10">
    <property type="entry name" value="Glycoside hydrolase 38, N terminal domain"/>
    <property type="match status" value="1"/>
</dbReference>
<dbReference type="EMBL" id="CAJVQA010000184">
    <property type="protein sequence ID" value="CAG8460972.1"/>
    <property type="molecule type" value="Genomic_DNA"/>
</dbReference>
<comment type="function">
    <text evidence="20">Is responsible for the charging of tRNA(Phe) with phenylalanine in mitochondrial translation.</text>
</comment>
<dbReference type="Gene3D" id="3.30.930.10">
    <property type="entry name" value="Bira Bifunctional Protein, Domain 2"/>
    <property type="match status" value="1"/>
</dbReference>
<evidence type="ECO:0000313" key="26">
    <source>
        <dbReference type="Proteomes" id="UP000789759"/>
    </source>
</evidence>
<dbReference type="Pfam" id="PF03147">
    <property type="entry name" value="FDX-ACB"/>
    <property type="match status" value="1"/>
</dbReference>
<dbReference type="Pfam" id="PF01074">
    <property type="entry name" value="Glyco_hydro_38N"/>
    <property type="match status" value="1"/>
</dbReference>
<dbReference type="FunFam" id="1.20.1270.50:FF:000004">
    <property type="entry name" value="alpha-mannosidase 2C1 isoform X1"/>
    <property type="match status" value="1"/>
</dbReference>
<dbReference type="Pfam" id="PF07748">
    <property type="entry name" value="Glyco_hydro_38C"/>
    <property type="match status" value="1"/>
</dbReference>
<evidence type="ECO:0000256" key="6">
    <source>
        <dbReference type="ARBA" id="ARBA00012814"/>
    </source>
</evidence>
<dbReference type="PROSITE" id="PS51447">
    <property type="entry name" value="FDX_ACB"/>
    <property type="match status" value="1"/>
</dbReference>
<dbReference type="InterPro" id="IPR005121">
    <property type="entry name" value="Fdx_antiC-bd"/>
</dbReference>
<dbReference type="PROSITE" id="PS50862">
    <property type="entry name" value="AA_TRNA_LIGASE_II"/>
    <property type="match status" value="1"/>
</dbReference>
<dbReference type="InterPro" id="IPR011013">
    <property type="entry name" value="Gal_mutarotase_sf_dom"/>
</dbReference>
<organism evidence="25 26">
    <name type="scientific">Cetraspora pellucida</name>
    <dbReference type="NCBI Taxonomy" id="1433469"/>
    <lineage>
        <taxon>Eukaryota</taxon>
        <taxon>Fungi</taxon>
        <taxon>Fungi incertae sedis</taxon>
        <taxon>Mucoromycota</taxon>
        <taxon>Glomeromycotina</taxon>
        <taxon>Glomeromycetes</taxon>
        <taxon>Diversisporales</taxon>
        <taxon>Gigasporaceae</taxon>
        <taxon>Cetraspora</taxon>
    </lineage>
</organism>
<evidence type="ECO:0000259" key="23">
    <source>
        <dbReference type="PROSITE" id="PS50862"/>
    </source>
</evidence>
<dbReference type="SMART" id="SM00872">
    <property type="entry name" value="Alpha-mann_mid"/>
    <property type="match status" value="1"/>
</dbReference>
<dbReference type="SUPFAM" id="SSF88713">
    <property type="entry name" value="Glycoside hydrolase/deacetylase"/>
    <property type="match status" value="1"/>
</dbReference>
<dbReference type="InterPro" id="IPR054723">
    <property type="entry name" value="Ams1-like_N"/>
</dbReference>
<dbReference type="InterPro" id="IPR045864">
    <property type="entry name" value="aa-tRNA-synth_II/BPL/LPL"/>
</dbReference>
<evidence type="ECO:0000256" key="18">
    <source>
        <dbReference type="ARBA" id="ARBA00049255"/>
    </source>
</evidence>
<dbReference type="PANTHER" id="PTHR46017:SF1">
    <property type="entry name" value="ALPHA-MANNOSIDASE 2C1"/>
    <property type="match status" value="1"/>
</dbReference>
<dbReference type="GO" id="GO:0000049">
    <property type="term" value="F:tRNA binding"/>
    <property type="evidence" value="ECO:0007669"/>
    <property type="project" value="InterPro"/>
</dbReference>
<dbReference type="InterPro" id="IPR036690">
    <property type="entry name" value="Fdx_antiC-bd_sf"/>
</dbReference>
<keyword evidence="11" id="KW-0067">ATP-binding</keyword>
<dbReference type="InterPro" id="IPR004530">
    <property type="entry name" value="Phe-tRNA-synth_IIc_mito"/>
</dbReference>
<dbReference type="GO" id="GO:0006432">
    <property type="term" value="P:phenylalanyl-tRNA aminoacylation"/>
    <property type="evidence" value="ECO:0007669"/>
    <property type="project" value="InterPro"/>
</dbReference>
<comment type="catalytic activity">
    <reaction evidence="18">
        <text>tRNA(Phe) + L-phenylalanine + ATP = L-phenylalanyl-tRNA(Phe) + AMP + diphosphate + H(+)</text>
        <dbReference type="Rhea" id="RHEA:19413"/>
        <dbReference type="Rhea" id="RHEA-COMP:9668"/>
        <dbReference type="Rhea" id="RHEA-COMP:9699"/>
        <dbReference type="ChEBI" id="CHEBI:15378"/>
        <dbReference type="ChEBI" id="CHEBI:30616"/>
        <dbReference type="ChEBI" id="CHEBI:33019"/>
        <dbReference type="ChEBI" id="CHEBI:58095"/>
        <dbReference type="ChEBI" id="CHEBI:78442"/>
        <dbReference type="ChEBI" id="CHEBI:78531"/>
        <dbReference type="ChEBI" id="CHEBI:456215"/>
        <dbReference type="EC" id="6.1.1.20"/>
    </reaction>
</comment>
<keyword evidence="10" id="KW-0378">Hydrolase</keyword>
<dbReference type="GO" id="GO:0005759">
    <property type="term" value="C:mitochondrial matrix"/>
    <property type="evidence" value="ECO:0007669"/>
    <property type="project" value="UniProtKB-SubCell"/>
</dbReference>
<gene>
    <name evidence="25" type="ORF">CPELLU_LOCUS624</name>
</gene>
<evidence type="ECO:0000259" key="24">
    <source>
        <dbReference type="PROSITE" id="PS51447"/>
    </source>
</evidence>
<dbReference type="PANTHER" id="PTHR46017">
    <property type="entry name" value="ALPHA-MANNOSIDASE 2C1"/>
    <property type="match status" value="1"/>
</dbReference>
<evidence type="ECO:0000256" key="5">
    <source>
        <dbReference type="ARBA" id="ARBA00012752"/>
    </source>
</evidence>
<evidence type="ECO:0000256" key="2">
    <source>
        <dbReference type="ARBA" id="ARBA00004305"/>
    </source>
</evidence>
<name>A0A9N8VN11_9GLOM</name>
<dbReference type="InterPro" id="IPR027291">
    <property type="entry name" value="Glyco_hydro_38_N_sf"/>
</dbReference>
<dbReference type="Pfam" id="PF22907">
    <property type="entry name" value="Ams1-like_1st"/>
    <property type="match status" value="1"/>
</dbReference>
<comment type="subcellular location">
    <subcellularLocation>
        <location evidence="2">Mitochondrion matrix</location>
    </subcellularLocation>
</comment>
<dbReference type="Pfam" id="PF17677">
    <property type="entry name" value="Glyco_hydro38C2"/>
    <property type="match status" value="1"/>
</dbReference>
<dbReference type="Gene3D" id="1.20.1270.50">
    <property type="entry name" value="Glycoside hydrolase family 38, central domain"/>
    <property type="match status" value="1"/>
</dbReference>
<feature type="domain" description="Aminoacyl-transfer RNA synthetases class-II family profile" evidence="23">
    <location>
        <begin position="1074"/>
        <end position="1323"/>
    </location>
</feature>
<dbReference type="GO" id="GO:0009313">
    <property type="term" value="P:oligosaccharide catabolic process"/>
    <property type="evidence" value="ECO:0007669"/>
    <property type="project" value="TreeGrafter"/>
</dbReference>
<dbReference type="GO" id="GO:0005524">
    <property type="term" value="F:ATP binding"/>
    <property type="evidence" value="ECO:0007669"/>
    <property type="project" value="UniProtKB-KW"/>
</dbReference>
<dbReference type="InterPro" id="IPR041147">
    <property type="entry name" value="GH38_C"/>
</dbReference>
<accession>A0A9N8VN11</accession>
<dbReference type="OrthoDB" id="10261055at2759"/>
<dbReference type="GO" id="GO:0046872">
    <property type="term" value="F:metal ion binding"/>
    <property type="evidence" value="ECO:0007669"/>
    <property type="project" value="UniProtKB-KW"/>
</dbReference>
<dbReference type="InterPro" id="IPR028995">
    <property type="entry name" value="Glyco_hydro_57/38_cen_sf"/>
</dbReference>
<dbReference type="Gene3D" id="2.70.98.30">
    <property type="entry name" value="Golgi alpha-mannosidase II, domain 4"/>
    <property type="match status" value="1"/>
</dbReference>
<dbReference type="NCBIfam" id="TIGR00469">
    <property type="entry name" value="pheS_mito"/>
    <property type="match status" value="1"/>
</dbReference>
<keyword evidence="26" id="KW-1185">Reference proteome</keyword>
<dbReference type="FunFam" id="2.70.98.30:FF:000001">
    <property type="entry name" value="alpha-mannosidase 2C1 isoform X2"/>
    <property type="match status" value="1"/>
</dbReference>
<dbReference type="Pfam" id="PF09261">
    <property type="entry name" value="Alpha-mann_mid"/>
    <property type="match status" value="1"/>
</dbReference>
<evidence type="ECO:0000256" key="7">
    <source>
        <dbReference type="ARBA" id="ARBA00022598"/>
    </source>
</evidence>
<evidence type="ECO:0000256" key="9">
    <source>
        <dbReference type="ARBA" id="ARBA00022741"/>
    </source>
</evidence>
<sequence>MSSYPRVTRNITVERCEKFLSKNFFSDINLYSQLYKKCTESNEYIKFSVYNVPDLKRITFEEAVKANYKPAKRGDSFGPSWSTHWFRINVRVPDDWIGEEVQFLWDSSSEGMVWTTDGTPLQGLTGCDDNNRRVDYVLTRSSKGGDKFEFYIEVACNGMFGNGIGSDINPPDPNRYFTLRQVELAVPNQDAWQLMYDFQIILDMAKEIPHDTMRSAQALNAANKIVNAFQPGDNNSIQEALKISNEFLKHKNGSTQYTLTAVGHCHIDTAWLWPYDETKRKVARSWSTQVGLMDIYPEYKFVCSQAQQFEWLKEYYPKLFKKVQDKSAKGQFLPIGGTWVEMDCNIPSGEAFCRQFLYGQRFFEKNFGHKCEVFWLPDTFGYSAQLPQIIKAADMKYFFTQKLSWNNINKFPNTTFFWIGLDGSKVLTHMCPSETYVAQCKPAELIWSVRNNRDKELNNNEGLLVFGNGDGGGGPLASMIERLRRMKDVFYESIEKNSSELVSWKGELYFELHRGTYTSHGKIKRYNRKSELLLRDVEMLYSFCLAEKENCGYPKEQLDKMWKYVLLNQFHDVLPGSSIGMVYDDANKFYQEVENTGTKLLEDALDKLCKISATASSSNKGLLVFNTLGWHRTEVVKVPVCNGLDILPQYTEDKTSGYVLAKDAVGIGSRCINIQDGLDMIPVTACKMEDDCYCLENQFITAKFNRHGHLFSLVDRALNREIILSGQCGNLFKIYEDIPLFWDAWDVEIYHLQKGRDAGLGGTVKIVEQGPLRSALLLETNLSKTSKLCQMIILTATSPRLDFETRVEWNENRQFLKVEFPFDIYSDFATYETQFGFIQRPTHYNTSWDTAKFEVCGHKFADLSEYGYGIALLNDCKYGYATHGNVMRLSLLRSPKAPDDYCDIGVHEFKYALLPHTGSFLESNVVREAYQFNVPLLVRATSKEITLSYEPKSYFTVEGAPNVILDTIKRAEDSNELVLRLYEAYGGHATAKLQSSFLFEKLCETNILEDKEIKTDYHSTEGRAYPCDKLTNVTSSILSKTTRRLYLQPYHPISILRNHIESHFDKFHYFNSFSPIVTTVQNFDELGFPADHPGRSTSDSYYINNSIMLRTHTSAHQRQAFQTGTERFLISADVYRRDEIDTCHYPVFHQMEGAQIFSINKAVEEITYDMQKTASQQNHFINTYDKTAISSTNPIQPCHPVEAANATISHLKYSLNELVRKLFIDEQNLQVRWVDAYFPFTSPSWEMEIFYQGKWLEVCGCGVINQDILNNAGQPDKIGWAFGLGLERIAMVLFNIPDIRLFWSKDPRFTNQFISNEIIKFKPFSKYPSCIKDLSFWMNNDKEHEFHITNFCEIVRDIAEDLVEDVKLIDDFKHPKTKKRSLCFRINYRSMDRTFTNEEINGIQDKIRKSVVEKLDVTLR</sequence>
<evidence type="ECO:0000256" key="11">
    <source>
        <dbReference type="ARBA" id="ARBA00022840"/>
    </source>
</evidence>
<keyword evidence="15" id="KW-0030">Aminoacyl-tRNA synthetase</keyword>
<evidence type="ECO:0000313" key="25">
    <source>
        <dbReference type="EMBL" id="CAG8460972.1"/>
    </source>
</evidence>
<comment type="similarity">
    <text evidence="3">Belongs to the class-II aminoacyl-tRNA synthetase family.</text>
</comment>
<evidence type="ECO:0000256" key="1">
    <source>
        <dbReference type="ARBA" id="ARBA00000365"/>
    </source>
</evidence>
<dbReference type="InterPro" id="IPR006195">
    <property type="entry name" value="aa-tRNA-synth_II"/>
</dbReference>
<dbReference type="Gene3D" id="3.30.70.380">
    <property type="entry name" value="Ferrodoxin-fold anticodon-binding domain"/>
    <property type="match status" value="1"/>
</dbReference>
<dbReference type="Pfam" id="PF01409">
    <property type="entry name" value="tRNA-synt_2d"/>
    <property type="match status" value="2"/>
</dbReference>
<dbReference type="GO" id="GO:0004559">
    <property type="term" value="F:alpha-mannosidase activity"/>
    <property type="evidence" value="ECO:0007669"/>
    <property type="project" value="UniProtKB-EC"/>
</dbReference>
<evidence type="ECO:0000256" key="19">
    <source>
        <dbReference type="ARBA" id="ARBA00054985"/>
    </source>
</evidence>
<evidence type="ECO:0000256" key="17">
    <source>
        <dbReference type="ARBA" id="ARBA00031194"/>
    </source>
</evidence>
<keyword evidence="16" id="KW-0326">Glycosidase</keyword>
<evidence type="ECO:0000256" key="20">
    <source>
        <dbReference type="ARBA" id="ARBA00057761"/>
    </source>
</evidence>
<dbReference type="InterPro" id="IPR011682">
    <property type="entry name" value="Glyco_hydro_38_C"/>
</dbReference>
<dbReference type="GO" id="GO:0000329">
    <property type="term" value="C:fungal-type vacuole membrane"/>
    <property type="evidence" value="ECO:0007669"/>
    <property type="project" value="TreeGrafter"/>
</dbReference>
<dbReference type="SUPFAM" id="SSF74650">
    <property type="entry name" value="Galactose mutarotase-like"/>
    <property type="match status" value="1"/>
</dbReference>
<evidence type="ECO:0000256" key="16">
    <source>
        <dbReference type="ARBA" id="ARBA00023295"/>
    </source>
</evidence>
<evidence type="ECO:0000256" key="15">
    <source>
        <dbReference type="ARBA" id="ARBA00023146"/>
    </source>
</evidence>
<dbReference type="InterPro" id="IPR015341">
    <property type="entry name" value="Glyco_hydro_38_cen"/>
</dbReference>
<dbReference type="SUPFAM" id="SSF54991">
    <property type="entry name" value="Anticodon-binding domain of PheRS"/>
    <property type="match status" value="1"/>
</dbReference>
<comment type="function">
    <text evidence="19">Degrades free oligosaccharides in the vacuole.</text>
</comment>
<dbReference type="EC" id="3.2.1.24" evidence="5"/>
<dbReference type="InterPro" id="IPR002319">
    <property type="entry name" value="Phenylalanyl-tRNA_Synthase"/>
</dbReference>
<keyword evidence="13" id="KW-0809">Transit peptide</keyword>
<keyword evidence="7" id="KW-0436">Ligase</keyword>
<comment type="caution">
    <text evidence="25">The sequence shown here is derived from an EMBL/GenBank/DDBJ whole genome shotgun (WGS) entry which is preliminary data.</text>
</comment>
<protein>
    <recommendedName>
        <fullName evidence="21">Alpha-mannosidase</fullName>
        <ecNumber evidence="5">3.2.1.24</ecNumber>
        <ecNumber evidence="6">6.1.1.20</ecNumber>
    </recommendedName>
    <alternativeName>
        <fullName evidence="22">Phenylalanine--tRNA ligase, mitochondrial</fullName>
    </alternativeName>
    <alternativeName>
        <fullName evidence="17">Phenylalanyl-tRNA synthetase</fullName>
    </alternativeName>
</protein>
<comment type="catalytic activity">
    <reaction evidence="1">
        <text>Hydrolysis of terminal, non-reducing alpha-D-mannose residues in alpha-D-mannosides.</text>
        <dbReference type="EC" id="3.2.1.24"/>
    </reaction>
</comment>
<dbReference type="GO" id="GO:0030246">
    <property type="term" value="F:carbohydrate binding"/>
    <property type="evidence" value="ECO:0007669"/>
    <property type="project" value="InterPro"/>
</dbReference>
<feature type="domain" description="FDX-ACB" evidence="24">
    <location>
        <begin position="1325"/>
        <end position="1420"/>
    </location>
</feature>